<dbReference type="InterPro" id="IPR010730">
    <property type="entry name" value="HET"/>
</dbReference>
<evidence type="ECO:0000313" key="3">
    <source>
        <dbReference type="Proteomes" id="UP000800082"/>
    </source>
</evidence>
<dbReference type="PANTHER" id="PTHR33112">
    <property type="entry name" value="DOMAIN PROTEIN, PUTATIVE-RELATED"/>
    <property type="match status" value="1"/>
</dbReference>
<proteinExistence type="predicted"/>
<dbReference type="Pfam" id="PF06985">
    <property type="entry name" value="HET"/>
    <property type="match status" value="1"/>
</dbReference>
<reference evidence="2" key="1">
    <citation type="journal article" date="2020" name="Stud. Mycol.">
        <title>101 Dothideomycetes genomes: a test case for predicting lifestyles and emergence of pathogens.</title>
        <authorList>
            <person name="Haridas S."/>
            <person name="Albert R."/>
            <person name="Binder M."/>
            <person name="Bloem J."/>
            <person name="Labutti K."/>
            <person name="Salamov A."/>
            <person name="Andreopoulos B."/>
            <person name="Baker S."/>
            <person name="Barry K."/>
            <person name="Bills G."/>
            <person name="Bluhm B."/>
            <person name="Cannon C."/>
            <person name="Castanera R."/>
            <person name="Culley D."/>
            <person name="Daum C."/>
            <person name="Ezra D."/>
            <person name="Gonzalez J."/>
            <person name="Henrissat B."/>
            <person name="Kuo A."/>
            <person name="Liang C."/>
            <person name="Lipzen A."/>
            <person name="Lutzoni F."/>
            <person name="Magnuson J."/>
            <person name="Mondo S."/>
            <person name="Nolan M."/>
            <person name="Ohm R."/>
            <person name="Pangilinan J."/>
            <person name="Park H.-J."/>
            <person name="Ramirez L."/>
            <person name="Alfaro M."/>
            <person name="Sun H."/>
            <person name="Tritt A."/>
            <person name="Yoshinaga Y."/>
            <person name="Zwiers L.-H."/>
            <person name="Turgeon B."/>
            <person name="Goodwin S."/>
            <person name="Spatafora J."/>
            <person name="Crous P."/>
            <person name="Grigoriev I."/>
        </authorList>
    </citation>
    <scope>NUCLEOTIDE SEQUENCE</scope>
    <source>
        <strain evidence="2">CBS 183.55</strain>
    </source>
</reference>
<dbReference type="OrthoDB" id="3486565at2759"/>
<dbReference type="RefSeq" id="XP_033447674.1">
    <property type="nucleotide sequence ID" value="XM_033598100.1"/>
</dbReference>
<feature type="domain" description="Heterokaryon incompatibility" evidence="1">
    <location>
        <begin position="203"/>
        <end position="367"/>
    </location>
</feature>
<dbReference type="AlphaFoldDB" id="A0A6A5RHZ9"/>
<organism evidence="2 3">
    <name type="scientific">Didymella exigua CBS 183.55</name>
    <dbReference type="NCBI Taxonomy" id="1150837"/>
    <lineage>
        <taxon>Eukaryota</taxon>
        <taxon>Fungi</taxon>
        <taxon>Dikarya</taxon>
        <taxon>Ascomycota</taxon>
        <taxon>Pezizomycotina</taxon>
        <taxon>Dothideomycetes</taxon>
        <taxon>Pleosporomycetidae</taxon>
        <taxon>Pleosporales</taxon>
        <taxon>Pleosporineae</taxon>
        <taxon>Didymellaceae</taxon>
        <taxon>Didymella</taxon>
    </lineage>
</organism>
<dbReference type="Proteomes" id="UP000800082">
    <property type="component" value="Unassembled WGS sequence"/>
</dbReference>
<accession>A0A6A5RHZ9</accession>
<dbReference type="EMBL" id="ML978972">
    <property type="protein sequence ID" value="KAF1927422.1"/>
    <property type="molecule type" value="Genomic_DNA"/>
</dbReference>
<evidence type="ECO:0000313" key="2">
    <source>
        <dbReference type="EMBL" id="KAF1927422.1"/>
    </source>
</evidence>
<dbReference type="GeneID" id="54355767"/>
<evidence type="ECO:0000259" key="1">
    <source>
        <dbReference type="Pfam" id="PF06985"/>
    </source>
</evidence>
<sequence length="757" mass="86167">MPPRLCAVCSSVCAKSSDFWSLEFDRPEYCQDTSLKLQSYRRMRKKAEKGCQLCSVLLSHVQPIEIGDKEATLILRRCPAYPDRAVRLGTGLKGLNYITQTFFQRIPRWWWKPQASANCHVHDPASYNSPASLDSATDNILLMKTWLHRCLTNHKTCSGSPNAFLPTRLIDVEAFRGSPDVQLVDSAPLRITCERKDVSYPNYLALSHCWGPEHKRPIITERNSLEARQTRILAKDLSRTFLDAVIVTRKLGQRYLWIDSLCIIQHDDNDWAQEAASMADVYGSALCTLSALSSEDGTQGCRMSDDLGRSTGNSFVDVQIDRATHGSIRMYRRPPTSWRVEYGEEPSVTGKSPVQNPLRYRAWTLQEAELSRRTIFFADRQLLWRCREAKGTAELPWTEQLSYESHKQKPWPLCDGLQDDQTEGIFADTRMRWYELVEDYSLRNLSYDSDKLTALAGLAKDYKSVFPGADYLAGMWGAHVPRVPLFRLEDLPNMRKDRRYQLHAGVIAIGAHCAATLLWQSVDKEARRYPEYIAPTWSWASVKGRISYVSQRIEPHGNSFDRMGVREELSDCDFGDMQWEGMAAEPVNGDKYGAVKQGAHLTLTYALVAHCTVPKDPLSESFEMSQGRQTKQDSPIGRIMKNIQFMPPEQDDMKADGELLMANGTPIGVFFRDCADDDKFSEKDTFCLRIRGEPFFSLARHDFKSEQEVEGMDMVMGIVVVRAKIRESGESYRRIGLARWVSAAIFERCQTVSVKLI</sequence>
<name>A0A6A5RHZ9_9PLEO</name>
<gene>
    <name evidence="2" type="ORF">M421DRAFT_93275</name>
</gene>
<keyword evidence="3" id="KW-1185">Reference proteome</keyword>
<dbReference type="PANTHER" id="PTHR33112:SF16">
    <property type="entry name" value="HETEROKARYON INCOMPATIBILITY DOMAIN-CONTAINING PROTEIN"/>
    <property type="match status" value="1"/>
</dbReference>
<protein>
    <submittedName>
        <fullName evidence="2">HET-domain-containing protein</fullName>
    </submittedName>
</protein>